<dbReference type="EMBL" id="JBBPBN010000045">
    <property type="protein sequence ID" value="KAK8996035.1"/>
    <property type="molecule type" value="Genomic_DNA"/>
</dbReference>
<dbReference type="Pfam" id="PF13966">
    <property type="entry name" value="zf-RVT"/>
    <property type="match status" value="1"/>
</dbReference>
<name>A0ABR2Q5T2_9ROSI</name>
<evidence type="ECO:0000313" key="3">
    <source>
        <dbReference type="Proteomes" id="UP001396334"/>
    </source>
</evidence>
<proteinExistence type="predicted"/>
<protein>
    <recommendedName>
        <fullName evidence="1">Reverse transcriptase zinc-binding domain-containing protein</fullName>
    </recommendedName>
</protein>
<feature type="domain" description="Reverse transcriptase zinc-binding" evidence="1">
    <location>
        <begin position="22"/>
        <end position="110"/>
    </location>
</feature>
<gene>
    <name evidence="2" type="ORF">V6N11_076285</name>
</gene>
<evidence type="ECO:0000313" key="2">
    <source>
        <dbReference type="EMBL" id="KAK8996035.1"/>
    </source>
</evidence>
<organism evidence="2 3">
    <name type="scientific">Hibiscus sabdariffa</name>
    <name type="common">roselle</name>
    <dbReference type="NCBI Taxonomy" id="183260"/>
    <lineage>
        <taxon>Eukaryota</taxon>
        <taxon>Viridiplantae</taxon>
        <taxon>Streptophyta</taxon>
        <taxon>Embryophyta</taxon>
        <taxon>Tracheophyta</taxon>
        <taxon>Spermatophyta</taxon>
        <taxon>Magnoliopsida</taxon>
        <taxon>eudicotyledons</taxon>
        <taxon>Gunneridae</taxon>
        <taxon>Pentapetalae</taxon>
        <taxon>rosids</taxon>
        <taxon>malvids</taxon>
        <taxon>Malvales</taxon>
        <taxon>Malvaceae</taxon>
        <taxon>Malvoideae</taxon>
        <taxon>Hibiscus</taxon>
    </lineage>
</organism>
<dbReference type="Proteomes" id="UP001396334">
    <property type="component" value="Unassembled WGS sequence"/>
</dbReference>
<dbReference type="InterPro" id="IPR026960">
    <property type="entry name" value="RVT-Znf"/>
</dbReference>
<sequence length="172" mass="19519">MPPLASMRLDAPRWRSGEDDAFSVSAAYGIQTSLGSSNLVSDLIWSAIAKYKGKQRIKVFLWLVCGGRLLTNDERYRRHHAADAHCVICNNGWEDVNHILGQCSAAKDGWDFLFGSIVWNLWLYRNAMVFDPDNVSSEPMLDWSRRQADEALRAYQTLLVVRGNVLAYILQI</sequence>
<comment type="caution">
    <text evidence="2">The sequence shown here is derived from an EMBL/GenBank/DDBJ whole genome shotgun (WGS) entry which is preliminary data.</text>
</comment>
<accession>A0ABR2Q5T2</accession>
<evidence type="ECO:0000259" key="1">
    <source>
        <dbReference type="Pfam" id="PF13966"/>
    </source>
</evidence>
<keyword evidence="3" id="KW-1185">Reference proteome</keyword>
<reference evidence="2 3" key="1">
    <citation type="journal article" date="2024" name="G3 (Bethesda)">
        <title>Genome assembly of Hibiscus sabdariffa L. provides insights into metabolisms of medicinal natural products.</title>
        <authorList>
            <person name="Kim T."/>
        </authorList>
    </citation>
    <scope>NUCLEOTIDE SEQUENCE [LARGE SCALE GENOMIC DNA]</scope>
    <source>
        <strain evidence="2">TK-2024</strain>
        <tissue evidence="2">Old leaves</tissue>
    </source>
</reference>